<reference evidence="3" key="2">
    <citation type="submission" date="2020-06" db="EMBL/GenBank/DDBJ databases">
        <title>Helianthus annuus Genome sequencing and assembly Release 2.</title>
        <authorList>
            <person name="Gouzy J."/>
            <person name="Langlade N."/>
            <person name="Munos S."/>
        </authorList>
    </citation>
    <scope>NUCLEOTIDE SEQUENCE</scope>
    <source>
        <tissue evidence="3">Leaves</tissue>
    </source>
</reference>
<keyword evidence="2" id="KW-0812">Transmembrane</keyword>
<feature type="compositionally biased region" description="Basic and acidic residues" evidence="1">
    <location>
        <begin position="192"/>
        <end position="203"/>
    </location>
</feature>
<keyword evidence="4" id="KW-1185">Reference proteome</keyword>
<dbReference type="Proteomes" id="UP000215914">
    <property type="component" value="Unassembled WGS sequence"/>
</dbReference>
<protein>
    <submittedName>
        <fullName evidence="3">Uncharacterized protein</fullName>
    </submittedName>
</protein>
<evidence type="ECO:0000256" key="1">
    <source>
        <dbReference type="SAM" id="MobiDB-lite"/>
    </source>
</evidence>
<comment type="caution">
    <text evidence="3">The sequence shown here is derived from an EMBL/GenBank/DDBJ whole genome shotgun (WGS) entry which is preliminary data.</text>
</comment>
<feature type="compositionally biased region" description="Basic and acidic residues" evidence="1">
    <location>
        <begin position="156"/>
        <end position="177"/>
    </location>
</feature>
<dbReference type="OrthoDB" id="2021107at2759"/>
<proteinExistence type="predicted"/>
<evidence type="ECO:0000313" key="3">
    <source>
        <dbReference type="EMBL" id="KAF5793129.1"/>
    </source>
</evidence>
<dbReference type="PANTHER" id="PTHR36339">
    <property type="entry name" value="F23A5.5"/>
    <property type="match status" value="1"/>
</dbReference>
<accession>A0A9K3NAN4</accession>
<keyword evidence="2" id="KW-0472">Membrane</keyword>
<evidence type="ECO:0000313" key="4">
    <source>
        <dbReference type="Proteomes" id="UP000215914"/>
    </source>
</evidence>
<evidence type="ECO:0000256" key="2">
    <source>
        <dbReference type="SAM" id="Phobius"/>
    </source>
</evidence>
<dbReference type="EMBL" id="MNCJ02000324">
    <property type="protein sequence ID" value="KAF5793129.1"/>
    <property type="molecule type" value="Genomic_DNA"/>
</dbReference>
<reference evidence="3" key="1">
    <citation type="journal article" date="2017" name="Nature">
        <title>The sunflower genome provides insights into oil metabolism, flowering and Asterid evolution.</title>
        <authorList>
            <person name="Badouin H."/>
            <person name="Gouzy J."/>
            <person name="Grassa C.J."/>
            <person name="Murat F."/>
            <person name="Staton S.E."/>
            <person name="Cottret L."/>
            <person name="Lelandais-Briere C."/>
            <person name="Owens G.L."/>
            <person name="Carrere S."/>
            <person name="Mayjonade B."/>
            <person name="Legrand L."/>
            <person name="Gill N."/>
            <person name="Kane N.C."/>
            <person name="Bowers J.E."/>
            <person name="Hubner S."/>
            <person name="Bellec A."/>
            <person name="Berard A."/>
            <person name="Berges H."/>
            <person name="Blanchet N."/>
            <person name="Boniface M.C."/>
            <person name="Brunel D."/>
            <person name="Catrice O."/>
            <person name="Chaidir N."/>
            <person name="Claudel C."/>
            <person name="Donnadieu C."/>
            <person name="Faraut T."/>
            <person name="Fievet G."/>
            <person name="Helmstetter N."/>
            <person name="King M."/>
            <person name="Knapp S.J."/>
            <person name="Lai Z."/>
            <person name="Le Paslier M.C."/>
            <person name="Lippi Y."/>
            <person name="Lorenzon L."/>
            <person name="Mandel J.R."/>
            <person name="Marage G."/>
            <person name="Marchand G."/>
            <person name="Marquand E."/>
            <person name="Bret-Mestries E."/>
            <person name="Morien E."/>
            <person name="Nambeesan S."/>
            <person name="Nguyen T."/>
            <person name="Pegot-Espagnet P."/>
            <person name="Pouilly N."/>
            <person name="Raftis F."/>
            <person name="Sallet E."/>
            <person name="Schiex T."/>
            <person name="Thomas J."/>
            <person name="Vandecasteele C."/>
            <person name="Vares D."/>
            <person name="Vear F."/>
            <person name="Vautrin S."/>
            <person name="Crespi M."/>
            <person name="Mangin B."/>
            <person name="Burke J.M."/>
            <person name="Salse J."/>
            <person name="Munos S."/>
            <person name="Vincourt P."/>
            <person name="Rieseberg L.H."/>
            <person name="Langlade N.B."/>
        </authorList>
    </citation>
    <scope>NUCLEOTIDE SEQUENCE</scope>
    <source>
        <tissue evidence="3">Leaves</tissue>
    </source>
</reference>
<feature type="transmembrane region" description="Helical" evidence="2">
    <location>
        <begin position="80"/>
        <end position="99"/>
    </location>
</feature>
<dbReference type="Gramene" id="mRNA:HanXRQr2_Chr09g0413971">
    <property type="protein sequence ID" value="mRNA:HanXRQr2_Chr09g0413971"/>
    <property type="gene ID" value="HanXRQr2_Chr09g0413971"/>
</dbReference>
<organism evidence="3 4">
    <name type="scientific">Helianthus annuus</name>
    <name type="common">Common sunflower</name>
    <dbReference type="NCBI Taxonomy" id="4232"/>
    <lineage>
        <taxon>Eukaryota</taxon>
        <taxon>Viridiplantae</taxon>
        <taxon>Streptophyta</taxon>
        <taxon>Embryophyta</taxon>
        <taxon>Tracheophyta</taxon>
        <taxon>Spermatophyta</taxon>
        <taxon>Magnoliopsida</taxon>
        <taxon>eudicotyledons</taxon>
        <taxon>Gunneridae</taxon>
        <taxon>Pentapetalae</taxon>
        <taxon>asterids</taxon>
        <taxon>campanulids</taxon>
        <taxon>Asterales</taxon>
        <taxon>Asteraceae</taxon>
        <taxon>Asteroideae</taxon>
        <taxon>Heliantheae alliance</taxon>
        <taxon>Heliantheae</taxon>
        <taxon>Helianthus</taxon>
    </lineage>
</organism>
<feature type="region of interest" description="Disordered" evidence="1">
    <location>
        <begin position="156"/>
        <end position="216"/>
    </location>
</feature>
<name>A0A9K3NAN4_HELAN</name>
<dbReference type="PANTHER" id="PTHR36339:SF2">
    <property type="entry name" value="F23A5.5"/>
    <property type="match status" value="1"/>
</dbReference>
<gene>
    <name evidence="3" type="ORF">HanXRQr2_Chr09g0413971</name>
</gene>
<sequence length="216" mass="24817">MMLLGRVGRRIGIVTSARFRSKCLSTNNSKHIIESNKNGESSNSLTHHDSYRDLDKLDFMTAAKILFTTPPKKKKFGLDFHLVQLFFVCLPSLAVYLVAQYARHEMKKMDAELEKRRIEESKKIKATEEEVLKSNPQLLEVKERLDSLERTVKEIVTESKNQRNMKVSEQKEDDTKQHVSSTAVEHSPNKQASDKQERQRDESQTATHRGSTSAEK</sequence>
<keyword evidence="2" id="KW-1133">Transmembrane helix</keyword>
<feature type="compositionally biased region" description="Polar residues" evidence="1">
    <location>
        <begin position="204"/>
        <end position="216"/>
    </location>
</feature>
<dbReference type="AlphaFoldDB" id="A0A9K3NAN4"/>